<gene>
    <name evidence="1" type="ORF">BDY17DRAFT_25532</name>
</gene>
<proteinExistence type="predicted"/>
<name>A0A6A6Q748_9PEZI</name>
<dbReference type="Proteomes" id="UP000799767">
    <property type="component" value="Unassembled WGS sequence"/>
</dbReference>
<accession>A0A6A6Q748</accession>
<dbReference type="AlphaFoldDB" id="A0A6A6Q748"/>
<dbReference type="RefSeq" id="XP_033594779.1">
    <property type="nucleotide sequence ID" value="XM_033731522.1"/>
</dbReference>
<sequence length="187" mass="21259">MAGKPGRRYCTWMTRMLRARMRPSRRFAFRPWKNRSYGRIDFGSLALMSATPIILPRPYCTSKPTGHLPVLERIRMTVPPVVDLDRPFLPRPLAKIRMPSFLVLYLAIPIAYSLQSAGTAHLSAVVWLLVAVKSSKYWLMRLNAERLQQIKSAVACELQKMRLVQGHFCKSAALNGSRPSAINAHQK</sequence>
<keyword evidence="2" id="KW-1185">Reference proteome</keyword>
<reference evidence="1" key="1">
    <citation type="journal article" date="2020" name="Stud. Mycol.">
        <title>101 Dothideomycetes genomes: a test case for predicting lifestyles and emergence of pathogens.</title>
        <authorList>
            <person name="Haridas S."/>
            <person name="Albert R."/>
            <person name="Binder M."/>
            <person name="Bloem J."/>
            <person name="Labutti K."/>
            <person name="Salamov A."/>
            <person name="Andreopoulos B."/>
            <person name="Baker S."/>
            <person name="Barry K."/>
            <person name="Bills G."/>
            <person name="Bluhm B."/>
            <person name="Cannon C."/>
            <person name="Castanera R."/>
            <person name="Culley D."/>
            <person name="Daum C."/>
            <person name="Ezra D."/>
            <person name="Gonzalez J."/>
            <person name="Henrissat B."/>
            <person name="Kuo A."/>
            <person name="Liang C."/>
            <person name="Lipzen A."/>
            <person name="Lutzoni F."/>
            <person name="Magnuson J."/>
            <person name="Mondo S."/>
            <person name="Nolan M."/>
            <person name="Ohm R."/>
            <person name="Pangilinan J."/>
            <person name="Park H.-J."/>
            <person name="Ramirez L."/>
            <person name="Alfaro M."/>
            <person name="Sun H."/>
            <person name="Tritt A."/>
            <person name="Yoshinaga Y."/>
            <person name="Zwiers L.-H."/>
            <person name="Turgeon B."/>
            <person name="Goodwin S."/>
            <person name="Spatafora J."/>
            <person name="Crous P."/>
            <person name="Grigoriev I."/>
        </authorList>
    </citation>
    <scope>NUCLEOTIDE SEQUENCE</scope>
    <source>
        <strain evidence="1">CBS 113389</strain>
    </source>
</reference>
<dbReference type="GeneID" id="54472524"/>
<evidence type="ECO:0000313" key="1">
    <source>
        <dbReference type="EMBL" id="KAF2488210.1"/>
    </source>
</evidence>
<protein>
    <submittedName>
        <fullName evidence="1">Uncharacterized protein</fullName>
    </submittedName>
</protein>
<organism evidence="1 2">
    <name type="scientific">Neohortaea acidophila</name>
    <dbReference type="NCBI Taxonomy" id="245834"/>
    <lineage>
        <taxon>Eukaryota</taxon>
        <taxon>Fungi</taxon>
        <taxon>Dikarya</taxon>
        <taxon>Ascomycota</taxon>
        <taxon>Pezizomycotina</taxon>
        <taxon>Dothideomycetes</taxon>
        <taxon>Dothideomycetidae</taxon>
        <taxon>Mycosphaerellales</taxon>
        <taxon>Teratosphaeriaceae</taxon>
        <taxon>Neohortaea</taxon>
    </lineage>
</organism>
<dbReference type="EMBL" id="MU001631">
    <property type="protein sequence ID" value="KAF2488210.1"/>
    <property type="molecule type" value="Genomic_DNA"/>
</dbReference>
<evidence type="ECO:0000313" key="2">
    <source>
        <dbReference type="Proteomes" id="UP000799767"/>
    </source>
</evidence>